<dbReference type="AlphaFoldDB" id="A0A8J3RHL6"/>
<sequence>MGEDPVGDEARDGVPDHAMFGCELVIELEEVVHGGQRIRERAGTSGTGRGIARGNPDVRGGMKRAL</sequence>
<reference evidence="2" key="1">
    <citation type="submission" date="2021-01" db="EMBL/GenBank/DDBJ databases">
        <title>Whole genome shotgun sequence of Sphaerimonospora thailandensis NBRC 107569.</title>
        <authorList>
            <person name="Komaki H."/>
            <person name="Tamura T."/>
        </authorList>
    </citation>
    <scope>NUCLEOTIDE SEQUENCE</scope>
    <source>
        <strain evidence="2">NBRC 107569</strain>
    </source>
</reference>
<protein>
    <submittedName>
        <fullName evidence="2">Uncharacterized protein</fullName>
    </submittedName>
</protein>
<organism evidence="2 3">
    <name type="scientific">Sphaerimonospora thailandensis</name>
    <dbReference type="NCBI Taxonomy" id="795644"/>
    <lineage>
        <taxon>Bacteria</taxon>
        <taxon>Bacillati</taxon>
        <taxon>Actinomycetota</taxon>
        <taxon>Actinomycetes</taxon>
        <taxon>Streptosporangiales</taxon>
        <taxon>Streptosporangiaceae</taxon>
        <taxon>Sphaerimonospora</taxon>
    </lineage>
</organism>
<comment type="caution">
    <text evidence="2">The sequence shown here is derived from an EMBL/GenBank/DDBJ whole genome shotgun (WGS) entry which is preliminary data.</text>
</comment>
<name>A0A8J3RHL6_9ACTN</name>
<evidence type="ECO:0000313" key="2">
    <source>
        <dbReference type="EMBL" id="GIH72478.1"/>
    </source>
</evidence>
<proteinExistence type="predicted"/>
<dbReference type="Proteomes" id="UP000610966">
    <property type="component" value="Unassembled WGS sequence"/>
</dbReference>
<evidence type="ECO:0000313" key="3">
    <source>
        <dbReference type="Proteomes" id="UP000610966"/>
    </source>
</evidence>
<dbReference type="EMBL" id="BOOG01000052">
    <property type="protein sequence ID" value="GIH72478.1"/>
    <property type="molecule type" value="Genomic_DNA"/>
</dbReference>
<gene>
    <name evidence="2" type="ORF">Mth01_47310</name>
</gene>
<feature type="region of interest" description="Disordered" evidence="1">
    <location>
        <begin position="38"/>
        <end position="66"/>
    </location>
</feature>
<accession>A0A8J3RHL6</accession>
<evidence type="ECO:0000256" key="1">
    <source>
        <dbReference type="SAM" id="MobiDB-lite"/>
    </source>
</evidence>
<keyword evidence="3" id="KW-1185">Reference proteome</keyword>